<dbReference type="FunFam" id="3.30.70.1230:FF:000016">
    <property type="entry name" value="Adenylate/guanylate cyclase domain-containing protein"/>
    <property type="match status" value="1"/>
</dbReference>
<dbReference type="EMBL" id="LBIA02000001">
    <property type="protein sequence ID" value="TKT73297.1"/>
    <property type="molecule type" value="Genomic_DNA"/>
</dbReference>
<dbReference type="Gene3D" id="3.30.70.1230">
    <property type="entry name" value="Nucleotide cyclase"/>
    <property type="match status" value="1"/>
</dbReference>
<dbReference type="PANTHER" id="PTHR43081:SF1">
    <property type="entry name" value="ADENYLATE CYCLASE, TERMINAL-DIFFERENTIATION SPECIFIC"/>
    <property type="match status" value="1"/>
</dbReference>
<comment type="subcellular location">
    <subcellularLocation>
        <location evidence="1">Cell envelope</location>
    </subcellularLocation>
</comment>
<gene>
    <name evidence="9" type="ORF">YH63_018760</name>
</gene>
<keyword evidence="5 7" id="KW-1133">Transmembrane helix</keyword>
<reference evidence="9" key="1">
    <citation type="submission" date="2019-04" db="EMBL/GenBank/DDBJ databases">
        <title>Whole genome sequencing of cave bacteria.</title>
        <authorList>
            <person name="Gan H.M."/>
            <person name="Barton H."/>
            <person name="Savka M.A."/>
        </authorList>
    </citation>
    <scope>NUCLEOTIDE SEQUENCE [LARGE SCALE GENOMIC DNA]</scope>
    <source>
        <strain evidence="9">LC387</strain>
    </source>
</reference>
<feature type="transmembrane region" description="Helical" evidence="7">
    <location>
        <begin position="417"/>
        <end position="440"/>
    </location>
</feature>
<evidence type="ECO:0000313" key="10">
    <source>
        <dbReference type="Proteomes" id="UP000034832"/>
    </source>
</evidence>
<keyword evidence="4 7" id="KW-0812">Transmembrane</keyword>
<dbReference type="STRING" id="211460.YH63_00315"/>
<name>A0A4U6BRX6_9BRAD</name>
<evidence type="ECO:0000256" key="2">
    <source>
        <dbReference type="ARBA" id="ARBA00005381"/>
    </source>
</evidence>
<dbReference type="InterPro" id="IPR029787">
    <property type="entry name" value="Nucleotide_cyclase"/>
</dbReference>
<comment type="similarity">
    <text evidence="2">Belongs to the adenylyl cyclase class-3 family.</text>
</comment>
<protein>
    <submittedName>
        <fullName evidence="9">Adenylate/guanylate cyclase domain-containing protein</fullName>
    </submittedName>
</protein>
<dbReference type="SMART" id="SM00044">
    <property type="entry name" value="CYCc"/>
    <property type="match status" value="1"/>
</dbReference>
<organism evidence="9 10">
    <name type="scientific">Afipia massiliensis</name>
    <dbReference type="NCBI Taxonomy" id="211460"/>
    <lineage>
        <taxon>Bacteria</taxon>
        <taxon>Pseudomonadati</taxon>
        <taxon>Pseudomonadota</taxon>
        <taxon>Alphaproteobacteria</taxon>
        <taxon>Hyphomicrobiales</taxon>
        <taxon>Nitrobacteraceae</taxon>
        <taxon>Afipia</taxon>
    </lineage>
</organism>
<dbReference type="AlphaFoldDB" id="A0A4U6BRX6"/>
<dbReference type="OrthoDB" id="9789782at2"/>
<evidence type="ECO:0000259" key="8">
    <source>
        <dbReference type="PROSITE" id="PS50125"/>
    </source>
</evidence>
<proteinExistence type="inferred from homology"/>
<sequence>MVRAVMKSAVRFLARLRRYAKLFGYARLLCLLLLIAMLGVRIVDPIPLEELRVRTFDGYQILKPRETTQRPVVIIDIDEKSLAKFGQWPWPRTRVADLVQRLTDLGAAAIAFDIVFAEQDRLSPGIAADTYRDLDEASRAKLRALPSNDQVLADVLRKSPSILGESGLPRFVPQPELNLPLTGLATLGGDPRPFLLQFPGLLRNIPVLEEAAPGRGLFTIRTERDGIVRRVPMIMLAQGELMPSLTFEMLRIVTKSDTILIKSDEAGVKSVAVPGFEVPTDRNGQLWVHFAKHDAARYVSAADVLDGVVGPDRISRKLILIGTSAVGLLDVKTTPLDPVMPGVEVHAQVLESALTRSVLSQPNYAVGAEVLAAILFGIAIIWLAPILSAIMLLLFGAVIVSIMVATSWYFFAEHRLLIDFTFPLIASTAIYLVLVFSSYFREQAQRRRIRSAFGQYLSPALVEQLAQSPEKLVLGGEERDMTIMFSDVRGFTAISEQFKRDPQGLTSLMNRFLTPLTNAILDRKGTIDKYMGDAIMAFWNAPLSDQQHQINACNAALDMIDRIEALNVEREREANEAGKPFIPMRVGIGLNTGTCVVGNMGSNLRFDYSVLGDSVNLASRLEGQSKSYGVPIIAGSATALAAKDKFAILEIDFITVKGKQEPEVIYAIVGREDLAKSGPFQRQRNLGIEMLACYRSRDWDGALAAIAKGRIADEAKSFSVLYDLYSERIETFRKTPPPDDWNGVVALTTK</sequence>
<evidence type="ECO:0000256" key="1">
    <source>
        <dbReference type="ARBA" id="ARBA00004196"/>
    </source>
</evidence>
<dbReference type="Pfam" id="PF00211">
    <property type="entry name" value="Guanylate_cyc"/>
    <property type="match status" value="1"/>
</dbReference>
<evidence type="ECO:0000256" key="4">
    <source>
        <dbReference type="ARBA" id="ARBA00022692"/>
    </source>
</evidence>
<dbReference type="GO" id="GO:0004016">
    <property type="term" value="F:adenylate cyclase activity"/>
    <property type="evidence" value="ECO:0007669"/>
    <property type="project" value="UniProtKB-ARBA"/>
</dbReference>
<evidence type="ECO:0000256" key="7">
    <source>
        <dbReference type="SAM" id="Phobius"/>
    </source>
</evidence>
<feature type="domain" description="Guanylate cyclase" evidence="8">
    <location>
        <begin position="482"/>
        <end position="622"/>
    </location>
</feature>
<comment type="caution">
    <text evidence="9">The sequence shown here is derived from an EMBL/GenBank/DDBJ whole genome shotgun (WGS) entry which is preliminary data.</text>
</comment>
<dbReference type="GO" id="GO:0035556">
    <property type="term" value="P:intracellular signal transduction"/>
    <property type="evidence" value="ECO:0007669"/>
    <property type="project" value="InterPro"/>
</dbReference>
<dbReference type="CDD" id="cd07302">
    <property type="entry name" value="CHD"/>
    <property type="match status" value="1"/>
</dbReference>
<evidence type="ECO:0000256" key="5">
    <source>
        <dbReference type="ARBA" id="ARBA00022989"/>
    </source>
</evidence>
<keyword evidence="10" id="KW-1185">Reference proteome</keyword>
<dbReference type="PROSITE" id="PS50125">
    <property type="entry name" value="GUANYLATE_CYCLASE_2"/>
    <property type="match status" value="1"/>
</dbReference>
<dbReference type="GO" id="GO:0006171">
    <property type="term" value="P:cAMP biosynthetic process"/>
    <property type="evidence" value="ECO:0007669"/>
    <property type="project" value="TreeGrafter"/>
</dbReference>
<evidence type="ECO:0000256" key="6">
    <source>
        <dbReference type="ARBA" id="ARBA00023136"/>
    </source>
</evidence>
<evidence type="ECO:0000256" key="3">
    <source>
        <dbReference type="ARBA" id="ARBA00022475"/>
    </source>
</evidence>
<dbReference type="InterPro" id="IPR050697">
    <property type="entry name" value="Adenylyl/Guanylyl_Cyclase_3/4"/>
</dbReference>
<dbReference type="GO" id="GO:0030313">
    <property type="term" value="C:cell envelope"/>
    <property type="evidence" value="ECO:0007669"/>
    <property type="project" value="UniProtKB-SubCell"/>
</dbReference>
<feature type="transmembrane region" description="Helical" evidence="7">
    <location>
        <begin position="364"/>
        <end position="383"/>
    </location>
</feature>
<dbReference type="Proteomes" id="UP000034832">
    <property type="component" value="Unassembled WGS sequence"/>
</dbReference>
<dbReference type="PANTHER" id="PTHR43081">
    <property type="entry name" value="ADENYLATE CYCLASE, TERMINAL-DIFFERENTIATION SPECIFIC-RELATED"/>
    <property type="match status" value="1"/>
</dbReference>
<dbReference type="InterPro" id="IPR007890">
    <property type="entry name" value="CHASE2"/>
</dbReference>
<accession>A0A4U6BRX6</accession>
<feature type="transmembrane region" description="Helical" evidence="7">
    <location>
        <begin position="390"/>
        <end position="411"/>
    </location>
</feature>
<keyword evidence="6 7" id="KW-0472">Membrane</keyword>
<dbReference type="SUPFAM" id="SSF55073">
    <property type="entry name" value="Nucleotide cyclase"/>
    <property type="match status" value="1"/>
</dbReference>
<dbReference type="RefSeq" id="WP_083992514.1">
    <property type="nucleotide sequence ID" value="NZ_LBIA02000001.1"/>
</dbReference>
<evidence type="ECO:0000313" key="9">
    <source>
        <dbReference type="EMBL" id="TKT73297.1"/>
    </source>
</evidence>
<dbReference type="InterPro" id="IPR001054">
    <property type="entry name" value="A/G_cyclase"/>
</dbReference>
<keyword evidence="3" id="KW-1003">Cell membrane</keyword>
<dbReference type="Pfam" id="PF05226">
    <property type="entry name" value="CHASE2"/>
    <property type="match status" value="1"/>
</dbReference>
<dbReference type="SMART" id="SM01080">
    <property type="entry name" value="CHASE2"/>
    <property type="match status" value="1"/>
</dbReference>